<feature type="compositionally biased region" description="Basic and acidic residues" evidence="1">
    <location>
        <begin position="61"/>
        <end position="75"/>
    </location>
</feature>
<feature type="region of interest" description="Disordered" evidence="1">
    <location>
        <begin position="61"/>
        <end position="84"/>
    </location>
</feature>
<proteinExistence type="predicted"/>
<accession>A0ABT6NKR0</accession>
<keyword evidence="2" id="KW-0732">Signal</keyword>
<sequence>MKSVVPALCHGFSLAAHVLLLGGAALLGPQNSYDAPSSEEHLPRAQTLLLVTAVPGEAVADERGGEREVNGRYDEGTMGPVRNDTEHAVPPGEPAEAYKVDHPDANDVPAAMFYPALDPSTVPSNWFNGMGNGTGGTQDAKVDRGDRIEPETPAQRRERGAAKATIPAGGPQKTRVCPPSQSGERAVFCRTTLTAQR</sequence>
<dbReference type="EMBL" id="JARZHI010000003">
    <property type="protein sequence ID" value="MDI1428863.1"/>
    <property type="molecule type" value="Genomic_DNA"/>
</dbReference>
<reference evidence="3 4" key="1">
    <citation type="submission" date="2023-04" db="EMBL/GenBank/DDBJ databases">
        <title>The genome sequence of Polyangium sorediatum DSM14670.</title>
        <authorList>
            <person name="Zhang X."/>
        </authorList>
    </citation>
    <scope>NUCLEOTIDE SEQUENCE [LARGE SCALE GENOMIC DNA]</scope>
    <source>
        <strain evidence="3 4">DSM 14670</strain>
    </source>
</reference>
<evidence type="ECO:0008006" key="5">
    <source>
        <dbReference type="Google" id="ProtNLM"/>
    </source>
</evidence>
<evidence type="ECO:0000256" key="1">
    <source>
        <dbReference type="SAM" id="MobiDB-lite"/>
    </source>
</evidence>
<gene>
    <name evidence="3" type="ORF">QHF89_05135</name>
</gene>
<keyword evidence="4" id="KW-1185">Reference proteome</keyword>
<feature type="compositionally biased region" description="Basic and acidic residues" evidence="1">
    <location>
        <begin position="140"/>
        <end position="161"/>
    </location>
</feature>
<evidence type="ECO:0000313" key="3">
    <source>
        <dbReference type="EMBL" id="MDI1428863.1"/>
    </source>
</evidence>
<name>A0ABT6NKR0_9BACT</name>
<evidence type="ECO:0000256" key="2">
    <source>
        <dbReference type="SAM" id="SignalP"/>
    </source>
</evidence>
<feature type="region of interest" description="Disordered" evidence="1">
    <location>
        <begin position="133"/>
        <end position="184"/>
    </location>
</feature>
<protein>
    <recommendedName>
        <fullName evidence="5">Transmembrane protein</fullName>
    </recommendedName>
</protein>
<dbReference type="Proteomes" id="UP001160301">
    <property type="component" value="Unassembled WGS sequence"/>
</dbReference>
<feature type="chain" id="PRO_5045054310" description="Transmembrane protein" evidence="2">
    <location>
        <begin position="19"/>
        <end position="197"/>
    </location>
</feature>
<comment type="caution">
    <text evidence="3">The sequence shown here is derived from an EMBL/GenBank/DDBJ whole genome shotgun (WGS) entry which is preliminary data.</text>
</comment>
<feature type="signal peptide" evidence="2">
    <location>
        <begin position="1"/>
        <end position="18"/>
    </location>
</feature>
<dbReference type="RefSeq" id="WP_136967227.1">
    <property type="nucleotide sequence ID" value="NZ_JARZHI010000003.1"/>
</dbReference>
<evidence type="ECO:0000313" key="4">
    <source>
        <dbReference type="Proteomes" id="UP001160301"/>
    </source>
</evidence>
<organism evidence="3 4">
    <name type="scientific">Polyangium sorediatum</name>
    <dbReference type="NCBI Taxonomy" id="889274"/>
    <lineage>
        <taxon>Bacteria</taxon>
        <taxon>Pseudomonadati</taxon>
        <taxon>Myxococcota</taxon>
        <taxon>Polyangia</taxon>
        <taxon>Polyangiales</taxon>
        <taxon>Polyangiaceae</taxon>
        <taxon>Polyangium</taxon>
    </lineage>
</organism>